<evidence type="ECO:0000313" key="4">
    <source>
        <dbReference type="Proteomes" id="UP000266206"/>
    </source>
</evidence>
<dbReference type="PANTHER" id="PTHR34387">
    <property type="entry name" value="SLR1258 PROTEIN"/>
    <property type="match status" value="1"/>
</dbReference>
<sequence>MISSCKDSRVHTKLAGCVFSVFVGLAGAPVAVMAASHGTAPMGHPESSGGHHGAHYGHHAKTMGGMRLPQASLQAAASSQVAQDTVTVTLSAQMNDVSQQVVNAQLSKALDTAVASAKNQDAVKVYSGNFRVWPFTDEDGKVTRWQGRAELILESKDFPAASELAASLGDQLSITNIAFSVSPESRAKAEEVLLEEAAAAFRKRADAFAVAFGFQSYSIKELNLGGAGVEYAPAPRMMAMAADKASVPLEGNTETVTVSVQGTIYLQRENK</sequence>
<dbReference type="AlphaFoldDB" id="A0A3A1YPB9"/>
<dbReference type="Gene3D" id="3.30.110.170">
    <property type="entry name" value="Protein of unknown function (DUF541), domain 1"/>
    <property type="match status" value="1"/>
</dbReference>
<evidence type="ECO:0000256" key="2">
    <source>
        <dbReference type="SAM" id="SignalP"/>
    </source>
</evidence>
<feature type="chain" id="PRO_5017345125" description="SIMPL domain-containing protein" evidence="2">
    <location>
        <begin position="35"/>
        <end position="271"/>
    </location>
</feature>
<dbReference type="InterPro" id="IPR052022">
    <property type="entry name" value="26kDa_periplasmic_antigen"/>
</dbReference>
<dbReference type="Pfam" id="PF04402">
    <property type="entry name" value="SIMPL"/>
    <property type="match status" value="1"/>
</dbReference>
<feature type="signal peptide" evidence="2">
    <location>
        <begin position="1"/>
        <end position="34"/>
    </location>
</feature>
<dbReference type="Proteomes" id="UP000266206">
    <property type="component" value="Unassembled WGS sequence"/>
</dbReference>
<evidence type="ECO:0008006" key="5">
    <source>
        <dbReference type="Google" id="ProtNLM"/>
    </source>
</evidence>
<dbReference type="GO" id="GO:0006974">
    <property type="term" value="P:DNA damage response"/>
    <property type="evidence" value="ECO:0007669"/>
    <property type="project" value="TreeGrafter"/>
</dbReference>
<feature type="compositionally biased region" description="Basic residues" evidence="1">
    <location>
        <begin position="52"/>
        <end position="61"/>
    </location>
</feature>
<accession>A0A3A1YPB9</accession>
<evidence type="ECO:0000313" key="3">
    <source>
        <dbReference type="EMBL" id="RIY39078.1"/>
    </source>
</evidence>
<proteinExistence type="predicted"/>
<dbReference type="OrthoDB" id="7062395at2"/>
<feature type="region of interest" description="Disordered" evidence="1">
    <location>
        <begin position="39"/>
        <end position="62"/>
    </location>
</feature>
<reference evidence="3 4" key="1">
    <citation type="submission" date="2017-08" db="EMBL/GenBank/DDBJ databases">
        <title>Pusillimonas indicus sp. nov., a member of the family Alcaligenaceae isolated from surface seawater.</title>
        <authorList>
            <person name="Li J."/>
        </authorList>
    </citation>
    <scope>NUCLEOTIDE SEQUENCE [LARGE SCALE GENOMIC DNA]</scope>
    <source>
        <strain evidence="3 4">L52-1-41</strain>
    </source>
</reference>
<keyword evidence="2" id="KW-0732">Signal</keyword>
<comment type="caution">
    <text evidence="3">The sequence shown here is derived from an EMBL/GenBank/DDBJ whole genome shotgun (WGS) entry which is preliminary data.</text>
</comment>
<protein>
    <recommendedName>
        <fullName evidence="5">SIMPL domain-containing protein</fullName>
    </recommendedName>
</protein>
<dbReference type="Gene3D" id="3.30.70.2970">
    <property type="entry name" value="Protein of unknown function (DUF541), domain 2"/>
    <property type="match status" value="1"/>
</dbReference>
<evidence type="ECO:0000256" key="1">
    <source>
        <dbReference type="SAM" id="MobiDB-lite"/>
    </source>
</evidence>
<gene>
    <name evidence="3" type="ORF">CJP73_15615</name>
</gene>
<dbReference type="PANTHER" id="PTHR34387:SF1">
    <property type="entry name" value="PERIPLASMIC IMMUNOGENIC PROTEIN"/>
    <property type="match status" value="1"/>
</dbReference>
<name>A0A3A1YPB9_9BURK</name>
<dbReference type="RefSeq" id="WP_119517043.1">
    <property type="nucleotide sequence ID" value="NZ_NQYH01000022.1"/>
</dbReference>
<dbReference type="EMBL" id="NQYH01000022">
    <property type="protein sequence ID" value="RIY39078.1"/>
    <property type="molecule type" value="Genomic_DNA"/>
</dbReference>
<organism evidence="3 4">
    <name type="scientific">Neopusillimonas maritima</name>
    <dbReference type="NCBI Taxonomy" id="2026239"/>
    <lineage>
        <taxon>Bacteria</taxon>
        <taxon>Pseudomonadati</taxon>
        <taxon>Pseudomonadota</taxon>
        <taxon>Betaproteobacteria</taxon>
        <taxon>Burkholderiales</taxon>
        <taxon>Alcaligenaceae</taxon>
        <taxon>Neopusillimonas</taxon>
    </lineage>
</organism>
<dbReference type="InterPro" id="IPR007497">
    <property type="entry name" value="SIMPL/DUF541"/>
</dbReference>